<dbReference type="AlphaFoldDB" id="A0A381N132"/>
<dbReference type="InterPro" id="IPR029058">
    <property type="entry name" value="AB_hydrolase_fold"/>
</dbReference>
<feature type="domain" description="AB hydrolase-1" evidence="1">
    <location>
        <begin position="40"/>
        <end position="251"/>
    </location>
</feature>
<evidence type="ECO:0000313" key="2">
    <source>
        <dbReference type="EMBL" id="SUZ48330.1"/>
    </source>
</evidence>
<proteinExistence type="predicted"/>
<accession>A0A381N132</accession>
<dbReference type="PANTHER" id="PTHR43798:SF33">
    <property type="entry name" value="HYDROLASE, PUTATIVE (AFU_ORTHOLOGUE AFUA_2G14860)-RELATED"/>
    <property type="match status" value="1"/>
</dbReference>
<dbReference type="InterPro" id="IPR050266">
    <property type="entry name" value="AB_hydrolase_sf"/>
</dbReference>
<dbReference type="EMBL" id="UINC01000063">
    <property type="protein sequence ID" value="SUZ48330.1"/>
    <property type="molecule type" value="Genomic_DNA"/>
</dbReference>
<dbReference type="GO" id="GO:0016020">
    <property type="term" value="C:membrane"/>
    <property type="evidence" value="ECO:0007669"/>
    <property type="project" value="TreeGrafter"/>
</dbReference>
<evidence type="ECO:0000259" key="1">
    <source>
        <dbReference type="Pfam" id="PF00561"/>
    </source>
</evidence>
<organism evidence="2">
    <name type="scientific">marine metagenome</name>
    <dbReference type="NCBI Taxonomy" id="408172"/>
    <lineage>
        <taxon>unclassified sequences</taxon>
        <taxon>metagenomes</taxon>
        <taxon>ecological metagenomes</taxon>
    </lineage>
</organism>
<dbReference type="Gene3D" id="3.40.50.1820">
    <property type="entry name" value="alpha/beta hydrolase"/>
    <property type="match status" value="1"/>
</dbReference>
<dbReference type="InterPro" id="IPR000073">
    <property type="entry name" value="AB_hydrolase_1"/>
</dbReference>
<name>A0A381N132_9ZZZZ</name>
<gene>
    <name evidence="2" type="ORF">METZ01_LOCUS1184</name>
</gene>
<dbReference type="Pfam" id="PF00561">
    <property type="entry name" value="Abhydrolase_1"/>
    <property type="match status" value="1"/>
</dbReference>
<reference evidence="2" key="1">
    <citation type="submission" date="2018-05" db="EMBL/GenBank/DDBJ databases">
        <authorList>
            <person name="Lanie J.A."/>
            <person name="Ng W.-L."/>
            <person name="Kazmierczak K.M."/>
            <person name="Andrzejewski T.M."/>
            <person name="Davidsen T.M."/>
            <person name="Wayne K.J."/>
            <person name="Tettelin H."/>
            <person name="Glass J.I."/>
            <person name="Rusch D."/>
            <person name="Podicherti R."/>
            <person name="Tsui H.-C.T."/>
            <person name="Winkler M.E."/>
        </authorList>
    </citation>
    <scope>NUCLEOTIDE SEQUENCE</scope>
</reference>
<dbReference type="PANTHER" id="PTHR43798">
    <property type="entry name" value="MONOACYLGLYCEROL LIPASE"/>
    <property type="match status" value="1"/>
</dbReference>
<sequence>MDLSRFSAEGASFSTGWVPGADNIKLFEIHYRPANPSPFPPLIFLPGWVSIIDSWENVLKEMTKDFEIYYLETREKGSAKHLIEQELNIAALGDDLSSVLDYHNLFDKPYILFGSSLGGTVILDAMSQLKVSPTMAVLIGPNAEFQAPRYWLWIIRMVPPILFYFIKPLVKWYMKTKYINMKADPKQYEKYARALDQGNPGRMKRSALSFSKYNIWEKLGNIHQKVLIFTGSQDVMHGYDNTVKMAELLPNCKLIDLVTNASTHSVEMVKQLRSLLKEDVNV</sequence>
<dbReference type="SUPFAM" id="SSF53474">
    <property type="entry name" value="alpha/beta-Hydrolases"/>
    <property type="match status" value="1"/>
</dbReference>
<protein>
    <recommendedName>
        <fullName evidence="1">AB hydrolase-1 domain-containing protein</fullName>
    </recommendedName>
</protein>